<name>A0A0H5BWW6_9ENTR</name>
<feature type="transmembrane region" description="Helical" evidence="11">
    <location>
        <begin position="152"/>
        <end position="171"/>
    </location>
</feature>
<dbReference type="SUPFAM" id="SSF161111">
    <property type="entry name" value="Cation efflux protein transmembrane domain-like"/>
    <property type="match status" value="1"/>
</dbReference>
<dbReference type="AlphaFoldDB" id="A0A0H5BWW6"/>
<dbReference type="NCBIfam" id="TIGR01297">
    <property type="entry name" value="CDF"/>
    <property type="match status" value="1"/>
</dbReference>
<dbReference type="PATRIC" id="fig|1594731.3.peg.246"/>
<sequence length="300" mass="33255">MKKLHKKNLTRIASFASLSIALALVSIKIWACLATGSIALLTSAADGFVDVLESVVTLAGVYYAQRPADDSHRYGHGKAEAVAAFVQALLLAGAGITLCFESINRFINPQILSSQKLGISIIIGSTLCATMLVMMQTLVVKYTHSIAIAADRAHYVTDIAINIAVLCALLLENQLGWTRADAFGAFSISCYMIWNARNMIQSTLLQLLDHELNIFERKRIIKTMQKCFGVKKIQELRTRNSGDKVFIESRISVDGKLNIITGHNICSNIEKKVKELFSSADVFIHLEPEQHYRKNQKQKK</sequence>
<feature type="transmembrane region" description="Helical" evidence="11">
    <location>
        <begin position="119"/>
        <end position="140"/>
    </location>
</feature>
<keyword evidence="5" id="KW-0410">Iron transport</keyword>
<keyword evidence="5" id="KW-0408">Iron</keyword>
<dbReference type="Gene3D" id="1.20.1510.10">
    <property type="entry name" value="Cation efflux protein transmembrane domain"/>
    <property type="match status" value="1"/>
</dbReference>
<evidence type="ECO:0000256" key="3">
    <source>
        <dbReference type="ARBA" id="ARBA00022448"/>
    </source>
</evidence>
<evidence type="ECO:0000256" key="7">
    <source>
        <dbReference type="ARBA" id="ARBA00022833"/>
    </source>
</evidence>
<feature type="domain" description="Cation efflux protein cytoplasmic" evidence="13">
    <location>
        <begin position="216"/>
        <end position="289"/>
    </location>
</feature>
<keyword evidence="15" id="KW-1185">Reference proteome</keyword>
<comment type="similarity">
    <text evidence="2">Belongs to the cation diffusion facilitator (CDF) transporter (TC 2.A.4) family. FieF subfamily.</text>
</comment>
<dbReference type="GO" id="GO:0005886">
    <property type="term" value="C:plasma membrane"/>
    <property type="evidence" value="ECO:0007669"/>
    <property type="project" value="TreeGrafter"/>
</dbReference>
<dbReference type="InterPro" id="IPR050291">
    <property type="entry name" value="CDF_Transporter"/>
</dbReference>
<proteinExistence type="inferred from homology"/>
<reference evidence="15" key="1">
    <citation type="submission" date="2015-01" db="EMBL/GenBank/DDBJ databases">
        <authorList>
            <person name="Manzano-Marin A."/>
            <person name="Manzano-Marin A."/>
        </authorList>
    </citation>
    <scope>NUCLEOTIDE SEQUENCE [LARGE SCALE GENOMIC DNA]</scope>
    <source>
        <strain evidence="15">obscurior</strain>
    </source>
</reference>
<evidence type="ECO:0000259" key="12">
    <source>
        <dbReference type="Pfam" id="PF01545"/>
    </source>
</evidence>
<dbReference type="Pfam" id="PF01545">
    <property type="entry name" value="Cation_efflux"/>
    <property type="match status" value="1"/>
</dbReference>
<dbReference type="GO" id="GO:0006882">
    <property type="term" value="P:intracellular zinc ion homeostasis"/>
    <property type="evidence" value="ECO:0007669"/>
    <property type="project" value="TreeGrafter"/>
</dbReference>
<evidence type="ECO:0000256" key="11">
    <source>
        <dbReference type="SAM" id="Phobius"/>
    </source>
</evidence>
<dbReference type="InterPro" id="IPR036837">
    <property type="entry name" value="Cation_efflux_CTD_sf"/>
</dbReference>
<dbReference type="RefSeq" id="WP_281263755.1">
    <property type="nucleotide sequence ID" value="NZ_LN774881.1"/>
</dbReference>
<evidence type="ECO:0000256" key="8">
    <source>
        <dbReference type="ARBA" id="ARBA00022906"/>
    </source>
</evidence>
<keyword evidence="6 11" id="KW-0812">Transmembrane</keyword>
<dbReference type="Pfam" id="PF16916">
    <property type="entry name" value="ZT_dimer"/>
    <property type="match status" value="1"/>
</dbReference>
<comment type="subcellular location">
    <subcellularLocation>
        <location evidence="1">Membrane</location>
        <topology evidence="1">Multi-pass membrane protein</topology>
    </subcellularLocation>
</comment>
<dbReference type="GO" id="GO:0015341">
    <property type="term" value="F:zinc efflux antiporter activity"/>
    <property type="evidence" value="ECO:0007669"/>
    <property type="project" value="TreeGrafter"/>
</dbReference>
<keyword evidence="8" id="KW-0406">Ion transport</keyword>
<keyword evidence="9 11" id="KW-1133">Transmembrane helix</keyword>
<dbReference type="PANTHER" id="PTHR43840">
    <property type="entry name" value="MITOCHONDRIAL METAL TRANSPORTER 1-RELATED"/>
    <property type="match status" value="1"/>
</dbReference>
<dbReference type="STRING" id="1594731.WEOB_266"/>
<dbReference type="InterPro" id="IPR027469">
    <property type="entry name" value="Cation_efflux_TMD_sf"/>
</dbReference>
<dbReference type="EMBL" id="LN774881">
    <property type="protein sequence ID" value="CEN32207.1"/>
    <property type="molecule type" value="Genomic_DNA"/>
</dbReference>
<gene>
    <name evidence="14" type="primary">fieF</name>
    <name evidence="14" type="ORF">WEOB_266</name>
</gene>
<evidence type="ECO:0000259" key="13">
    <source>
        <dbReference type="Pfam" id="PF16916"/>
    </source>
</evidence>
<keyword evidence="8" id="KW-0864">Zinc transport</keyword>
<organism evidence="14 15">
    <name type="scientific">Candidatus Westeberhardia cardiocondylae</name>
    <dbReference type="NCBI Taxonomy" id="1594731"/>
    <lineage>
        <taxon>Bacteria</taxon>
        <taxon>Pseudomonadati</taxon>
        <taxon>Pseudomonadota</taxon>
        <taxon>Gammaproteobacteria</taxon>
        <taxon>Enterobacterales</taxon>
        <taxon>Enterobacteriaceae</taxon>
        <taxon>ant endosymbionts</taxon>
        <taxon>Candidatus Westeberhardia</taxon>
    </lineage>
</organism>
<evidence type="ECO:0000256" key="5">
    <source>
        <dbReference type="ARBA" id="ARBA00022496"/>
    </source>
</evidence>
<dbReference type="Proteomes" id="UP000242753">
    <property type="component" value="Chromosome I"/>
</dbReference>
<dbReference type="Gene3D" id="3.30.70.1350">
    <property type="entry name" value="Cation efflux protein, cytoplasmic domain"/>
    <property type="match status" value="1"/>
</dbReference>
<dbReference type="GO" id="GO:0015086">
    <property type="term" value="F:cadmium ion transmembrane transporter activity"/>
    <property type="evidence" value="ECO:0007669"/>
    <property type="project" value="TreeGrafter"/>
</dbReference>
<evidence type="ECO:0000313" key="15">
    <source>
        <dbReference type="Proteomes" id="UP000242753"/>
    </source>
</evidence>
<keyword evidence="7" id="KW-0862">Zinc</keyword>
<evidence type="ECO:0000256" key="9">
    <source>
        <dbReference type="ARBA" id="ARBA00022989"/>
    </source>
</evidence>
<dbReference type="PANTHER" id="PTHR43840:SF41">
    <property type="entry name" value="CATION-EFFLUX PUMP FIEF"/>
    <property type="match status" value="1"/>
</dbReference>
<keyword evidence="4" id="KW-1003">Cell membrane</keyword>
<evidence type="ECO:0000256" key="4">
    <source>
        <dbReference type="ARBA" id="ARBA00022475"/>
    </source>
</evidence>
<feature type="transmembrane region" description="Helical" evidence="11">
    <location>
        <begin position="12"/>
        <end position="41"/>
    </location>
</feature>
<dbReference type="KEGG" id="wca:WEOB_266"/>
<keyword evidence="3" id="KW-0813">Transport</keyword>
<keyword evidence="10 11" id="KW-0472">Membrane</keyword>
<feature type="transmembrane region" description="Helical" evidence="11">
    <location>
        <begin position="85"/>
        <end position="107"/>
    </location>
</feature>
<dbReference type="InterPro" id="IPR027470">
    <property type="entry name" value="Cation_efflux_CTD"/>
</dbReference>
<protein>
    <submittedName>
        <fullName evidence="14">Cation-efflux pump FieF</fullName>
    </submittedName>
</protein>
<evidence type="ECO:0000313" key="14">
    <source>
        <dbReference type="EMBL" id="CEN32207.1"/>
    </source>
</evidence>
<evidence type="ECO:0000256" key="6">
    <source>
        <dbReference type="ARBA" id="ARBA00022692"/>
    </source>
</evidence>
<dbReference type="SUPFAM" id="SSF160240">
    <property type="entry name" value="Cation efflux protein cytoplasmic domain-like"/>
    <property type="match status" value="1"/>
</dbReference>
<accession>A0A0H5BWW6</accession>
<evidence type="ECO:0000256" key="1">
    <source>
        <dbReference type="ARBA" id="ARBA00004141"/>
    </source>
</evidence>
<evidence type="ECO:0000256" key="2">
    <source>
        <dbReference type="ARBA" id="ARBA00010212"/>
    </source>
</evidence>
<feature type="domain" description="Cation efflux protein transmembrane" evidence="12">
    <location>
        <begin position="15"/>
        <end position="208"/>
    </location>
</feature>
<dbReference type="GO" id="GO:0015093">
    <property type="term" value="F:ferrous iron transmembrane transporter activity"/>
    <property type="evidence" value="ECO:0007669"/>
    <property type="project" value="TreeGrafter"/>
</dbReference>
<evidence type="ECO:0000256" key="10">
    <source>
        <dbReference type="ARBA" id="ARBA00023136"/>
    </source>
</evidence>
<dbReference type="InterPro" id="IPR058533">
    <property type="entry name" value="Cation_efflux_TM"/>
</dbReference>
<dbReference type="InterPro" id="IPR002524">
    <property type="entry name" value="Cation_efflux"/>
</dbReference>